<gene>
    <name evidence="3" type="ORF">LAESUDRAFT_729783</name>
</gene>
<accession>A0A165CHF6</accession>
<dbReference type="EMBL" id="KV427649">
    <property type="protein sequence ID" value="KZT02819.1"/>
    <property type="molecule type" value="Genomic_DNA"/>
</dbReference>
<feature type="transmembrane region" description="Helical" evidence="1">
    <location>
        <begin position="90"/>
        <end position="115"/>
    </location>
</feature>
<keyword evidence="1" id="KW-1133">Transmembrane helix</keyword>
<feature type="transmembrane region" description="Helical" evidence="1">
    <location>
        <begin position="171"/>
        <end position="192"/>
    </location>
</feature>
<evidence type="ECO:0000256" key="1">
    <source>
        <dbReference type="SAM" id="Phobius"/>
    </source>
</evidence>
<evidence type="ECO:0000313" key="4">
    <source>
        <dbReference type="Proteomes" id="UP000076871"/>
    </source>
</evidence>
<name>A0A165CHF6_9APHY</name>
<dbReference type="GeneID" id="63826739"/>
<keyword evidence="1" id="KW-0812">Transmembrane</keyword>
<feature type="domain" description="DUF6533" evidence="2">
    <location>
        <begin position="23"/>
        <end position="66"/>
    </location>
</feature>
<dbReference type="InterPro" id="IPR045340">
    <property type="entry name" value="DUF6533"/>
</dbReference>
<dbReference type="Proteomes" id="UP000076871">
    <property type="component" value="Unassembled WGS sequence"/>
</dbReference>
<feature type="transmembrane region" description="Helical" evidence="1">
    <location>
        <begin position="213"/>
        <end position="232"/>
    </location>
</feature>
<sequence>MSTSSLEYLEALARDEAAVNAMTLAGFTVLIYDHVLTVSENVNYIWRARMGIVSVIFLLNRYIVPLVLVIDIYEAMGLSGNPSSVLFCKIWTVLQGYLTIASFMSIHAIVAWRLYCLHGGEAWIRRVLCTAAVLYVSSSTAIITVSLVPIIRHLKPEHHQCVSSVPSYLWTAWLPSVVFETLLFVLTVVAMLRQERRRSFSSLSLLLYRDGMLYFVAVTVCSLLSLLVWALAGPAFLGLARYFALAMVNVAGSRLVLNLKGFSASRCSVDFVSDSFSMVSSEAALTTPYWNARRQNGTDASEIVEGDLDMEMEMYSIERDCQQLGTKFLHSP</sequence>
<dbReference type="RefSeq" id="XP_040760559.1">
    <property type="nucleotide sequence ID" value="XM_040909710.1"/>
</dbReference>
<keyword evidence="1" id="KW-0472">Membrane</keyword>
<dbReference type="AlphaFoldDB" id="A0A165CHF6"/>
<proteinExistence type="predicted"/>
<dbReference type="Pfam" id="PF20151">
    <property type="entry name" value="DUF6533"/>
    <property type="match status" value="1"/>
</dbReference>
<dbReference type="OrthoDB" id="2638860at2759"/>
<keyword evidence="4" id="KW-1185">Reference proteome</keyword>
<evidence type="ECO:0000313" key="3">
    <source>
        <dbReference type="EMBL" id="KZT02819.1"/>
    </source>
</evidence>
<dbReference type="InParanoid" id="A0A165CHF6"/>
<evidence type="ECO:0000259" key="2">
    <source>
        <dbReference type="Pfam" id="PF20151"/>
    </source>
</evidence>
<feature type="transmembrane region" description="Helical" evidence="1">
    <location>
        <begin position="127"/>
        <end position="151"/>
    </location>
</feature>
<protein>
    <recommendedName>
        <fullName evidence="2">DUF6533 domain-containing protein</fullName>
    </recommendedName>
</protein>
<reference evidence="3 4" key="1">
    <citation type="journal article" date="2016" name="Mol. Biol. Evol.">
        <title>Comparative Genomics of Early-Diverging Mushroom-Forming Fungi Provides Insights into the Origins of Lignocellulose Decay Capabilities.</title>
        <authorList>
            <person name="Nagy L.G."/>
            <person name="Riley R."/>
            <person name="Tritt A."/>
            <person name="Adam C."/>
            <person name="Daum C."/>
            <person name="Floudas D."/>
            <person name="Sun H."/>
            <person name="Yadav J.S."/>
            <person name="Pangilinan J."/>
            <person name="Larsson K.H."/>
            <person name="Matsuura K."/>
            <person name="Barry K."/>
            <person name="Labutti K."/>
            <person name="Kuo R."/>
            <person name="Ohm R.A."/>
            <person name="Bhattacharya S.S."/>
            <person name="Shirouzu T."/>
            <person name="Yoshinaga Y."/>
            <person name="Martin F.M."/>
            <person name="Grigoriev I.V."/>
            <person name="Hibbett D.S."/>
        </authorList>
    </citation>
    <scope>NUCLEOTIDE SEQUENCE [LARGE SCALE GENOMIC DNA]</scope>
    <source>
        <strain evidence="3 4">93-53</strain>
    </source>
</reference>
<dbReference type="STRING" id="1314785.A0A165CHF6"/>
<feature type="transmembrane region" description="Helical" evidence="1">
    <location>
        <begin position="50"/>
        <end position="70"/>
    </location>
</feature>
<organism evidence="3 4">
    <name type="scientific">Laetiporus sulphureus 93-53</name>
    <dbReference type="NCBI Taxonomy" id="1314785"/>
    <lineage>
        <taxon>Eukaryota</taxon>
        <taxon>Fungi</taxon>
        <taxon>Dikarya</taxon>
        <taxon>Basidiomycota</taxon>
        <taxon>Agaricomycotina</taxon>
        <taxon>Agaricomycetes</taxon>
        <taxon>Polyporales</taxon>
        <taxon>Laetiporus</taxon>
    </lineage>
</organism>